<keyword evidence="5" id="KW-0175">Coiled coil</keyword>
<dbReference type="GO" id="GO:0034045">
    <property type="term" value="C:phagophore assembly site membrane"/>
    <property type="evidence" value="ECO:0007669"/>
    <property type="project" value="TreeGrafter"/>
</dbReference>
<evidence type="ECO:0000256" key="5">
    <source>
        <dbReference type="SAM" id="Coils"/>
    </source>
</evidence>
<dbReference type="PRINTS" id="PR00319">
    <property type="entry name" value="GPROTEINB"/>
</dbReference>
<reference evidence="7 8" key="1">
    <citation type="submission" date="2014-09" db="EMBL/GenBank/DDBJ databases">
        <authorList>
            <person name="Ellenberger Sabrina"/>
        </authorList>
    </citation>
    <scope>NUCLEOTIDE SEQUENCE [LARGE SCALE GENOMIC DNA]</scope>
    <source>
        <strain evidence="7 8">CBS 412.66</strain>
    </source>
</reference>
<feature type="coiled-coil region" evidence="5">
    <location>
        <begin position="134"/>
        <end position="197"/>
    </location>
</feature>
<dbReference type="CDD" id="cd00200">
    <property type="entry name" value="WD40"/>
    <property type="match status" value="1"/>
</dbReference>
<feature type="coiled-coil region" evidence="5">
    <location>
        <begin position="28"/>
        <end position="84"/>
    </location>
</feature>
<feature type="repeat" description="WD" evidence="4">
    <location>
        <begin position="243"/>
        <end position="284"/>
    </location>
</feature>
<keyword evidence="8" id="KW-1185">Reference proteome</keyword>
<dbReference type="GO" id="GO:0034274">
    <property type="term" value="C:Atg12-Atg5-Atg16 complex"/>
    <property type="evidence" value="ECO:0007669"/>
    <property type="project" value="TreeGrafter"/>
</dbReference>
<feature type="repeat" description="WD" evidence="4">
    <location>
        <begin position="412"/>
        <end position="453"/>
    </location>
</feature>
<feature type="repeat" description="WD" evidence="4">
    <location>
        <begin position="470"/>
        <end position="499"/>
    </location>
</feature>
<dbReference type="InterPro" id="IPR020472">
    <property type="entry name" value="WD40_PAC1"/>
</dbReference>
<dbReference type="STRING" id="35722.A0A0B7NC15"/>
<organism evidence="7 8">
    <name type="scientific">Parasitella parasitica</name>
    <dbReference type="NCBI Taxonomy" id="35722"/>
    <lineage>
        <taxon>Eukaryota</taxon>
        <taxon>Fungi</taxon>
        <taxon>Fungi incertae sedis</taxon>
        <taxon>Mucoromycota</taxon>
        <taxon>Mucoromycotina</taxon>
        <taxon>Mucoromycetes</taxon>
        <taxon>Mucorales</taxon>
        <taxon>Mucorineae</taxon>
        <taxon>Mucoraceae</taxon>
        <taxon>Parasitella</taxon>
    </lineage>
</organism>
<dbReference type="CDD" id="cd22887">
    <property type="entry name" value="Atg16_CCD"/>
    <property type="match status" value="1"/>
</dbReference>
<evidence type="ECO:0000256" key="2">
    <source>
        <dbReference type="ARBA" id="ARBA00022574"/>
    </source>
</evidence>
<feature type="repeat" description="WD" evidence="4">
    <location>
        <begin position="500"/>
        <end position="541"/>
    </location>
</feature>
<dbReference type="AlphaFoldDB" id="A0A0B7NC15"/>
<gene>
    <name evidence="7" type="primary">PARPA_06525.1 scaffold 22734</name>
</gene>
<feature type="repeat" description="WD" evidence="4">
    <location>
        <begin position="285"/>
        <end position="326"/>
    </location>
</feature>
<dbReference type="InterPro" id="IPR013923">
    <property type="entry name" value="Autophagy-rel_prot_16_dom"/>
</dbReference>
<dbReference type="PROSITE" id="PS50294">
    <property type="entry name" value="WD_REPEATS_REGION"/>
    <property type="match status" value="3"/>
</dbReference>
<dbReference type="PANTHER" id="PTHR19878">
    <property type="entry name" value="AUTOPHAGY PROTEIN 16-LIKE"/>
    <property type="match status" value="1"/>
</dbReference>
<dbReference type="PROSITE" id="PS00678">
    <property type="entry name" value="WD_REPEATS_1"/>
    <property type="match status" value="3"/>
</dbReference>
<accession>A0A0B7NC15</accession>
<dbReference type="GO" id="GO:0000045">
    <property type="term" value="P:autophagosome assembly"/>
    <property type="evidence" value="ECO:0007669"/>
    <property type="project" value="InterPro"/>
</dbReference>
<dbReference type="PRINTS" id="PR00320">
    <property type="entry name" value="GPROTEINBRPT"/>
</dbReference>
<keyword evidence="3" id="KW-0677">Repeat</keyword>
<dbReference type="Pfam" id="PF08614">
    <property type="entry name" value="ATG16"/>
    <property type="match status" value="1"/>
</dbReference>
<evidence type="ECO:0000313" key="7">
    <source>
        <dbReference type="EMBL" id="CEP12554.1"/>
    </source>
</evidence>
<evidence type="ECO:0000256" key="1">
    <source>
        <dbReference type="ARBA" id="ARBA00005331"/>
    </source>
</evidence>
<dbReference type="Gene3D" id="2.130.10.10">
    <property type="entry name" value="YVTN repeat-like/Quinoprotein amine dehydrogenase"/>
    <property type="match status" value="3"/>
</dbReference>
<feature type="domain" description="Autophagy-related protein 16" evidence="6">
    <location>
        <begin position="7"/>
        <end position="188"/>
    </location>
</feature>
<dbReference type="Pfam" id="PF00400">
    <property type="entry name" value="WD40"/>
    <property type="match status" value="7"/>
</dbReference>
<dbReference type="InterPro" id="IPR019775">
    <property type="entry name" value="WD40_repeat_CS"/>
</dbReference>
<sequence length="543" mass="60766">MTFRETLLERLRARDKAANAFHDIIVTNNRLLQQTIELEKKNKAIEAAKNDGSSTETAGSTQRVAELDRRIRELNEERADMYKTQSQNAQRLVTLNEQLRTREEKDIQQVEEIKHLSESVKKLSAKCDLQVQQLREKDVAIQILQDELAALQLEMVTTEDKIKKLRKENDQLLERWMNKMNEEAEKMNEATQFYETALEQARVDADRQKLKQSRKRVVSSSADVTKSIQISSIALPEKASRRINVHDAEIHCISASSTGTMFATGGADKKVKLFDAKTGNNTHSLSGALQTITSVAFNSTDELILGTCTDNATRIWSLSTHRLKQTLTGHIGKVYSAKFTADSKKIMSGSHDRTLKVWDVQTGNNLRTIFTFSSCNDLCLMDPDGQTVISGHLDNNIRLWDARTGVGIKELTGIHSGQITSVSMSPDGTTLLTNSRDNTLKIIDVRMYDIVRSFQADTYRNGLNWSRSTFSPDGKYVAAGSADGSLHIWNTKTGKPERAILEHSSVICGVAWNPTGDFLYTAEKNKAVCMWGTSTASKSNRAK</sequence>
<evidence type="ECO:0000256" key="3">
    <source>
        <dbReference type="ARBA" id="ARBA00022737"/>
    </source>
</evidence>
<evidence type="ECO:0000259" key="6">
    <source>
        <dbReference type="Pfam" id="PF08614"/>
    </source>
</evidence>
<name>A0A0B7NC15_9FUNG</name>
<feature type="repeat" description="WD" evidence="4">
    <location>
        <begin position="382"/>
        <end position="410"/>
    </location>
</feature>
<feature type="repeat" description="WD" evidence="4">
    <location>
        <begin position="327"/>
        <end position="368"/>
    </location>
</feature>
<evidence type="ECO:0000313" key="8">
    <source>
        <dbReference type="Proteomes" id="UP000054107"/>
    </source>
</evidence>
<dbReference type="InterPro" id="IPR036322">
    <property type="entry name" value="WD40_repeat_dom_sf"/>
</dbReference>
<dbReference type="InterPro" id="IPR045160">
    <property type="entry name" value="ATG16"/>
</dbReference>
<evidence type="ECO:0000256" key="4">
    <source>
        <dbReference type="PROSITE-ProRule" id="PRU00221"/>
    </source>
</evidence>
<dbReference type="InterPro" id="IPR015943">
    <property type="entry name" value="WD40/YVTN_repeat-like_dom_sf"/>
</dbReference>
<dbReference type="SUPFAM" id="SSF50978">
    <property type="entry name" value="WD40 repeat-like"/>
    <property type="match status" value="1"/>
</dbReference>
<protein>
    <recommendedName>
        <fullName evidence="6">Autophagy-related protein 16 domain-containing protein</fullName>
    </recommendedName>
</protein>
<dbReference type="GO" id="GO:0043495">
    <property type="term" value="F:protein-membrane adaptor activity"/>
    <property type="evidence" value="ECO:0007669"/>
    <property type="project" value="TreeGrafter"/>
</dbReference>
<dbReference type="GO" id="GO:0000421">
    <property type="term" value="C:autophagosome membrane"/>
    <property type="evidence" value="ECO:0007669"/>
    <property type="project" value="TreeGrafter"/>
</dbReference>
<dbReference type="Proteomes" id="UP000054107">
    <property type="component" value="Unassembled WGS sequence"/>
</dbReference>
<dbReference type="EMBL" id="LN728061">
    <property type="protein sequence ID" value="CEP12554.1"/>
    <property type="molecule type" value="Genomic_DNA"/>
</dbReference>
<dbReference type="InterPro" id="IPR001632">
    <property type="entry name" value="WD40_G-protein_beta-like"/>
</dbReference>
<proteinExistence type="inferred from homology"/>
<dbReference type="InterPro" id="IPR001680">
    <property type="entry name" value="WD40_rpt"/>
</dbReference>
<dbReference type="OrthoDB" id="538223at2759"/>
<comment type="similarity">
    <text evidence="1">Belongs to the ATG16 family.</text>
</comment>
<dbReference type="PROSITE" id="PS50082">
    <property type="entry name" value="WD_REPEATS_2"/>
    <property type="match status" value="7"/>
</dbReference>
<dbReference type="PANTHER" id="PTHR19878:SF8">
    <property type="entry name" value="AUTOPHAGY-RELATED 16, ISOFORM F"/>
    <property type="match status" value="1"/>
</dbReference>
<dbReference type="SMART" id="SM00320">
    <property type="entry name" value="WD40"/>
    <property type="match status" value="7"/>
</dbReference>
<dbReference type="Gene3D" id="1.20.5.170">
    <property type="match status" value="1"/>
</dbReference>
<keyword evidence="2 4" id="KW-0853">WD repeat</keyword>